<protein>
    <submittedName>
        <fullName evidence="1">Uncharacterized protein</fullName>
    </submittedName>
</protein>
<dbReference type="EMBL" id="CAJOBP010102161">
    <property type="protein sequence ID" value="CAF4979174.1"/>
    <property type="molecule type" value="Genomic_DNA"/>
</dbReference>
<keyword evidence="2" id="KW-1185">Reference proteome</keyword>
<comment type="caution">
    <text evidence="1">The sequence shown here is derived from an EMBL/GenBank/DDBJ whole genome shotgun (WGS) entry which is preliminary data.</text>
</comment>
<sequence length="16" mass="1719">MDIIITALGELVWASS</sequence>
<evidence type="ECO:0000313" key="1">
    <source>
        <dbReference type="EMBL" id="CAF4979174.1"/>
    </source>
</evidence>
<organism evidence="1 2">
    <name type="scientific">Rotaria socialis</name>
    <dbReference type="NCBI Taxonomy" id="392032"/>
    <lineage>
        <taxon>Eukaryota</taxon>
        <taxon>Metazoa</taxon>
        <taxon>Spiralia</taxon>
        <taxon>Gnathifera</taxon>
        <taxon>Rotifera</taxon>
        <taxon>Eurotatoria</taxon>
        <taxon>Bdelloidea</taxon>
        <taxon>Philodinida</taxon>
        <taxon>Philodinidae</taxon>
        <taxon>Rotaria</taxon>
    </lineage>
</organism>
<gene>
    <name evidence="1" type="ORF">UJA718_LOCUS49210</name>
</gene>
<accession>A0A821ZYE3</accession>
<feature type="non-terminal residue" evidence="1">
    <location>
        <position position="16"/>
    </location>
</feature>
<evidence type="ECO:0000313" key="2">
    <source>
        <dbReference type="Proteomes" id="UP000663873"/>
    </source>
</evidence>
<name>A0A821ZYE3_9BILA</name>
<dbReference type="AlphaFoldDB" id="A0A821ZYE3"/>
<proteinExistence type="predicted"/>
<dbReference type="Proteomes" id="UP000663873">
    <property type="component" value="Unassembled WGS sequence"/>
</dbReference>
<reference evidence="1" key="1">
    <citation type="submission" date="2021-02" db="EMBL/GenBank/DDBJ databases">
        <authorList>
            <person name="Nowell W R."/>
        </authorList>
    </citation>
    <scope>NUCLEOTIDE SEQUENCE</scope>
</reference>